<organism evidence="3 4">
    <name type="scientific">Vagococcus carniphilus</name>
    <dbReference type="NCBI Taxonomy" id="218144"/>
    <lineage>
        <taxon>Bacteria</taxon>
        <taxon>Bacillati</taxon>
        <taxon>Bacillota</taxon>
        <taxon>Bacilli</taxon>
        <taxon>Lactobacillales</taxon>
        <taxon>Enterococcaceae</taxon>
        <taxon>Vagococcus</taxon>
    </lineage>
</organism>
<dbReference type="GeneID" id="95581303"/>
<dbReference type="InterPro" id="IPR006976">
    <property type="entry name" value="VanZ-like"/>
</dbReference>
<reference evidence="3 4" key="1">
    <citation type="submission" date="2017-05" db="EMBL/GenBank/DDBJ databases">
        <title>Vagococcus spp. assemblies.</title>
        <authorList>
            <person name="Gulvik C.A."/>
        </authorList>
    </citation>
    <scope>NUCLEOTIDE SEQUENCE [LARGE SCALE GENOMIC DNA]</scope>
    <source>
        <strain evidence="3 4">SS1714</strain>
    </source>
</reference>
<feature type="transmembrane region" description="Helical" evidence="1">
    <location>
        <begin position="220"/>
        <end position="244"/>
    </location>
</feature>
<comment type="caution">
    <text evidence="3">The sequence shown here is derived from an EMBL/GenBank/DDBJ whole genome shotgun (WGS) entry which is preliminary data.</text>
</comment>
<feature type="transmembrane region" description="Helical" evidence="1">
    <location>
        <begin position="326"/>
        <end position="348"/>
    </location>
</feature>
<sequence length="373" mass="44085">MASYAIPLSTAFFTFFVIAFLGTMPWTIYQYRKYGYFNFWRNVIIFSFIYYCLTAFFLVSLPLPKNRNNDLEFKDHVFTQLKPFNMIHNFQQVPGFVPNNIRTYPTLFKSFTFLEVAFNIALLFPLGVYLRFFLKKVNKWYLALLIIFSVTLFFEVSQLTALFGYYAYPYRLFDVDDLLMNTLGGMIGFFFAPILLMLIPSRDQIHQKDKHYDQHQLASYGAQLIEIFVSMAIARFLGSLFATIVFHGNYLFWCNTAFIFLMIVIFPIITDGKTIGGKIVKIKFDVTSLKDFYKLVYRFLMIYFPSLLSQATLVMNSKQSDNVYTVSAQLILFLATLFTWGLFWLMILRDWVQKREEPFFNRFISVKMKRYTK</sequence>
<feature type="transmembrane region" description="Helical" evidence="1">
    <location>
        <begin position="6"/>
        <end position="27"/>
    </location>
</feature>
<keyword evidence="4" id="KW-1185">Reference proteome</keyword>
<accession>A0A430B7G0</accession>
<keyword evidence="1" id="KW-0812">Transmembrane</keyword>
<dbReference type="PANTHER" id="PTHR36834">
    <property type="entry name" value="MEMBRANE PROTEIN-RELATED"/>
    <property type="match status" value="1"/>
</dbReference>
<dbReference type="EMBL" id="NGKB01000003">
    <property type="protein sequence ID" value="RSU16197.1"/>
    <property type="molecule type" value="Genomic_DNA"/>
</dbReference>
<evidence type="ECO:0000313" key="3">
    <source>
        <dbReference type="EMBL" id="RSU16197.1"/>
    </source>
</evidence>
<keyword evidence="1" id="KW-0472">Membrane</keyword>
<feature type="transmembrane region" description="Helical" evidence="1">
    <location>
        <begin position="250"/>
        <end position="269"/>
    </location>
</feature>
<name>A0A430B7G0_9ENTE</name>
<evidence type="ECO:0000313" key="4">
    <source>
        <dbReference type="Proteomes" id="UP000288028"/>
    </source>
</evidence>
<gene>
    <name evidence="3" type="ORF">CBF28_04480</name>
</gene>
<dbReference type="Pfam" id="PF04892">
    <property type="entry name" value="VanZ"/>
    <property type="match status" value="1"/>
</dbReference>
<feature type="transmembrane region" description="Helical" evidence="1">
    <location>
        <begin position="178"/>
        <end position="199"/>
    </location>
</feature>
<dbReference type="RefSeq" id="WP_126792359.1">
    <property type="nucleotide sequence ID" value="NZ_CP060720.1"/>
</dbReference>
<feature type="transmembrane region" description="Helical" evidence="1">
    <location>
        <begin position="116"/>
        <end position="134"/>
    </location>
</feature>
<feature type="transmembrane region" description="Helical" evidence="1">
    <location>
        <begin position="39"/>
        <end position="61"/>
    </location>
</feature>
<evidence type="ECO:0000259" key="2">
    <source>
        <dbReference type="Pfam" id="PF04892"/>
    </source>
</evidence>
<dbReference type="InterPro" id="IPR053150">
    <property type="entry name" value="Teicoplanin_resist-assoc"/>
</dbReference>
<feature type="transmembrane region" description="Helical" evidence="1">
    <location>
        <begin position="141"/>
        <end position="166"/>
    </location>
</feature>
<dbReference type="OrthoDB" id="4822551at2"/>
<evidence type="ECO:0000256" key="1">
    <source>
        <dbReference type="SAM" id="Phobius"/>
    </source>
</evidence>
<dbReference type="AlphaFoldDB" id="A0A430B7G0"/>
<proteinExistence type="predicted"/>
<protein>
    <recommendedName>
        <fullName evidence="2">VanZ-like domain-containing protein</fullName>
    </recommendedName>
</protein>
<feature type="domain" description="VanZ-like" evidence="2">
    <location>
        <begin position="48"/>
        <end position="195"/>
    </location>
</feature>
<keyword evidence="1" id="KW-1133">Transmembrane helix</keyword>
<dbReference type="PANTHER" id="PTHR36834:SF1">
    <property type="entry name" value="INTEGRAL MEMBRANE PROTEIN"/>
    <property type="match status" value="1"/>
</dbReference>
<feature type="transmembrane region" description="Helical" evidence="1">
    <location>
        <begin position="295"/>
        <end position="314"/>
    </location>
</feature>
<dbReference type="Proteomes" id="UP000288028">
    <property type="component" value="Unassembled WGS sequence"/>
</dbReference>